<organism evidence="2 3">
    <name type="scientific">Strigomonas culicis</name>
    <dbReference type="NCBI Taxonomy" id="28005"/>
    <lineage>
        <taxon>Eukaryota</taxon>
        <taxon>Discoba</taxon>
        <taxon>Euglenozoa</taxon>
        <taxon>Kinetoplastea</taxon>
        <taxon>Metakinetoplastina</taxon>
        <taxon>Trypanosomatida</taxon>
        <taxon>Trypanosomatidae</taxon>
        <taxon>Strigomonadinae</taxon>
        <taxon>Strigomonas</taxon>
    </lineage>
</organism>
<evidence type="ECO:0000256" key="1">
    <source>
        <dbReference type="SAM" id="MobiDB-lite"/>
    </source>
</evidence>
<evidence type="ECO:0000313" key="3">
    <source>
        <dbReference type="Proteomes" id="UP000015354"/>
    </source>
</evidence>
<dbReference type="Proteomes" id="UP000015354">
    <property type="component" value="Unassembled WGS sequence"/>
</dbReference>
<keyword evidence="3" id="KW-1185">Reference proteome</keyword>
<gene>
    <name evidence="2" type="ORF">STCU_12323</name>
</gene>
<feature type="compositionally biased region" description="Basic and acidic residues" evidence="1">
    <location>
        <begin position="1"/>
        <end position="20"/>
    </location>
</feature>
<sequence>MELVRDVARGEAADAHEHNGSSRAENSPAVAARPVRPVQLVEGHGAAARLVPALLGRRHRRAQDAVEHNALPHRVRGEAKADGGEQVPQQGGVRPQRRLLPRSVRASQVRRACAEHEAAAHHLRQMHAPQHYTEGEEGQRGHRIEAQAHAQLALAQRLGEGDGRERRGGGVRRWGRHHRLRRGRCVNNDTRHLCRIRIQVHIESVRLRHVQARRLLRGGVSVLLRLGAVAPLQLTQGLARVRVDADRQEEDGHRGNEDEEEEAHQMRRAQEKGGRVHHVTGKGGRQGGQPRDEIAYTLLRSEEFTKDHAIAPVCSLYVNVLAVCIRLYIQESGIKEKVTYV</sequence>
<protein>
    <submittedName>
        <fullName evidence="2">Uncharacterized protein</fullName>
    </submittedName>
</protein>
<feature type="region of interest" description="Disordered" evidence="1">
    <location>
        <begin position="1"/>
        <end position="31"/>
    </location>
</feature>
<feature type="region of interest" description="Disordered" evidence="1">
    <location>
        <begin position="67"/>
        <end position="98"/>
    </location>
</feature>
<dbReference type="AlphaFoldDB" id="S9UKH9"/>
<feature type="compositionally biased region" description="Basic and acidic residues" evidence="1">
    <location>
        <begin position="245"/>
        <end position="256"/>
    </location>
</feature>
<name>S9UKH9_9TRYP</name>
<proteinExistence type="predicted"/>
<comment type="caution">
    <text evidence="2">The sequence shown here is derived from an EMBL/GenBank/DDBJ whole genome shotgun (WGS) entry which is preliminary data.</text>
</comment>
<feature type="compositionally biased region" description="Basic and acidic residues" evidence="1">
    <location>
        <begin position="263"/>
        <end position="274"/>
    </location>
</feature>
<feature type="region of interest" description="Disordered" evidence="1">
    <location>
        <begin position="245"/>
        <end position="291"/>
    </location>
</feature>
<accession>S9UKH9</accession>
<reference evidence="2 3" key="1">
    <citation type="journal article" date="2013" name="PLoS ONE">
        <title>Predicting the Proteins of Angomonas deanei, Strigomonas culicis and Their Respective Endosymbionts Reveals New Aspects of the Trypanosomatidae Family.</title>
        <authorList>
            <person name="Motta M.C."/>
            <person name="Martins A.C."/>
            <person name="de Souza S.S."/>
            <person name="Catta-Preta C.M."/>
            <person name="Silva R."/>
            <person name="Klein C.C."/>
            <person name="de Almeida L.G."/>
            <person name="de Lima Cunha O."/>
            <person name="Ciapina L.P."/>
            <person name="Brocchi M."/>
            <person name="Colabardini A.C."/>
            <person name="de Araujo Lima B."/>
            <person name="Machado C.R."/>
            <person name="de Almeida Soares C.M."/>
            <person name="Probst C.M."/>
            <person name="de Menezes C.B."/>
            <person name="Thompson C.E."/>
            <person name="Bartholomeu D.C."/>
            <person name="Gradia D.F."/>
            <person name="Pavoni D.P."/>
            <person name="Grisard E.C."/>
            <person name="Fantinatti-Garboggini F."/>
            <person name="Marchini F.K."/>
            <person name="Rodrigues-Luiz G.F."/>
            <person name="Wagner G."/>
            <person name="Goldman G.H."/>
            <person name="Fietto J.L."/>
            <person name="Elias M.C."/>
            <person name="Goldman M.H."/>
            <person name="Sagot M.F."/>
            <person name="Pereira M."/>
            <person name="Stoco P.H."/>
            <person name="de Mendonca-Neto R.P."/>
            <person name="Teixeira S.M."/>
            <person name="Maciel T.E."/>
            <person name="de Oliveira Mendes T.A."/>
            <person name="Urmenyi T.P."/>
            <person name="de Souza W."/>
            <person name="Schenkman S."/>
            <person name="de Vasconcelos A.T."/>
        </authorList>
    </citation>
    <scope>NUCLEOTIDE SEQUENCE [LARGE SCALE GENOMIC DNA]</scope>
</reference>
<evidence type="ECO:0000313" key="2">
    <source>
        <dbReference type="EMBL" id="EPY15141.1"/>
    </source>
</evidence>
<dbReference type="EMBL" id="ATMH01012527">
    <property type="protein sequence ID" value="EPY15141.1"/>
    <property type="molecule type" value="Genomic_DNA"/>
</dbReference>